<gene>
    <name evidence="1" type="ORF">EOD41_11685</name>
</gene>
<keyword evidence="2" id="KW-1185">Reference proteome</keyword>
<name>A0A437MSM2_9SPHI</name>
<evidence type="ECO:0000313" key="2">
    <source>
        <dbReference type="Proteomes" id="UP000282759"/>
    </source>
</evidence>
<dbReference type="EMBL" id="SACK01000004">
    <property type="protein sequence ID" value="RVU00654.1"/>
    <property type="molecule type" value="Genomic_DNA"/>
</dbReference>
<dbReference type="GO" id="GO:0005737">
    <property type="term" value="C:cytoplasm"/>
    <property type="evidence" value="ECO:0007669"/>
    <property type="project" value="TreeGrafter"/>
</dbReference>
<organism evidence="1 2">
    <name type="scientific">Mucilaginibacter limnophilus</name>
    <dbReference type="NCBI Taxonomy" id="1932778"/>
    <lineage>
        <taxon>Bacteria</taxon>
        <taxon>Pseudomonadati</taxon>
        <taxon>Bacteroidota</taxon>
        <taxon>Sphingobacteriia</taxon>
        <taxon>Sphingobacteriales</taxon>
        <taxon>Sphingobacteriaceae</taxon>
        <taxon>Mucilaginibacter</taxon>
    </lineage>
</organism>
<dbReference type="InterPro" id="IPR023214">
    <property type="entry name" value="HAD_sf"/>
</dbReference>
<dbReference type="Pfam" id="PF13242">
    <property type="entry name" value="Hydrolase_like"/>
    <property type="match status" value="1"/>
</dbReference>
<evidence type="ECO:0000313" key="1">
    <source>
        <dbReference type="EMBL" id="RVU00654.1"/>
    </source>
</evidence>
<dbReference type="Proteomes" id="UP000282759">
    <property type="component" value="Unassembled WGS sequence"/>
</dbReference>
<dbReference type="OrthoDB" id="9810449at2"/>
<dbReference type="PANTHER" id="PTHR19288:SF90">
    <property type="entry name" value="OS08G0542600 PROTEIN"/>
    <property type="match status" value="1"/>
</dbReference>
<dbReference type="NCBIfam" id="TIGR01459">
    <property type="entry name" value="HAD-SF-IIA-hyp4"/>
    <property type="match status" value="1"/>
</dbReference>
<sequence length="289" mass="32210">MKHIDNFKSIVDRYQIVFFDAFGVLKNYKGLVPGIEKTFAYLEQQGKEYYIVTNDASRSPVQLAESYHRQGLHAISPDRIVSSGMLAKEYLDLKVKDGIVAFLGTPESAHYIENEGRHTLSVNQVNSTNMDKVNAFVFMDDEGFDWFEDINKTVNILRKRTIPAIVANTDYAYPLSANDVSVAIGGIANMVESIVGKEFIRFGKPDSQMFMFAYDLIRERRQISKKDIVMVGDTLYTDIIGGNKFGLDTVLVLSGNTLPEDAEAAIHSTGIVPTYICESAVVHGGELDL</sequence>
<dbReference type="SUPFAM" id="SSF56784">
    <property type="entry name" value="HAD-like"/>
    <property type="match status" value="1"/>
</dbReference>
<dbReference type="InterPro" id="IPR036412">
    <property type="entry name" value="HAD-like_sf"/>
</dbReference>
<accession>A0A437MSM2</accession>
<dbReference type="PANTHER" id="PTHR19288">
    <property type="entry name" value="4-NITROPHENYLPHOSPHATASE-RELATED"/>
    <property type="match status" value="1"/>
</dbReference>
<dbReference type="InterPro" id="IPR006356">
    <property type="entry name" value="HAD-SF_hydro_IIA_hyp3"/>
</dbReference>
<dbReference type="GO" id="GO:0016791">
    <property type="term" value="F:phosphatase activity"/>
    <property type="evidence" value="ECO:0007669"/>
    <property type="project" value="TreeGrafter"/>
</dbReference>
<dbReference type="NCBIfam" id="TIGR01460">
    <property type="entry name" value="HAD-SF-IIA"/>
    <property type="match status" value="1"/>
</dbReference>
<reference evidence="1 2" key="1">
    <citation type="submission" date="2019-01" db="EMBL/GenBank/DDBJ databases">
        <authorList>
            <person name="Chen W.-M."/>
        </authorList>
    </citation>
    <scope>NUCLEOTIDE SEQUENCE [LARGE SCALE GENOMIC DNA]</scope>
    <source>
        <strain evidence="1 2">YBJ-36</strain>
    </source>
</reference>
<dbReference type="RefSeq" id="WP_127705018.1">
    <property type="nucleotide sequence ID" value="NZ_SACK01000004.1"/>
</dbReference>
<comment type="caution">
    <text evidence="1">The sequence shown here is derived from an EMBL/GenBank/DDBJ whole genome shotgun (WGS) entry which is preliminary data.</text>
</comment>
<dbReference type="InterPro" id="IPR006357">
    <property type="entry name" value="HAD-SF_hydro_IIA"/>
</dbReference>
<keyword evidence="1" id="KW-0378">Hydrolase</keyword>
<dbReference type="Gene3D" id="3.40.50.1000">
    <property type="entry name" value="HAD superfamily/HAD-like"/>
    <property type="match status" value="2"/>
</dbReference>
<dbReference type="AlphaFoldDB" id="A0A437MSM2"/>
<protein>
    <submittedName>
        <fullName evidence="1">TIGR01459 family HAD-type hydrolase</fullName>
    </submittedName>
</protein>
<proteinExistence type="predicted"/>
<dbReference type="Pfam" id="PF13344">
    <property type="entry name" value="Hydrolase_6"/>
    <property type="match status" value="1"/>
</dbReference>